<accession>A0A376K3N3</accession>
<dbReference type="RefSeq" id="WP_032239575.1">
    <property type="nucleotide sequence ID" value="NZ_CADIIT010000060.1"/>
</dbReference>
<organism evidence="1 2">
    <name type="scientific">Escherichia coli</name>
    <dbReference type="NCBI Taxonomy" id="562"/>
    <lineage>
        <taxon>Bacteria</taxon>
        <taxon>Pseudomonadati</taxon>
        <taxon>Pseudomonadota</taxon>
        <taxon>Gammaproteobacteria</taxon>
        <taxon>Enterobacterales</taxon>
        <taxon>Enterobacteriaceae</taxon>
        <taxon>Escherichia</taxon>
    </lineage>
</organism>
<sequence>MKYLPLILLLTVTTVQAADTFQQKVKDVFQKKTSVDYTDWYGKGDAAIAEFKGFNLGVYQDLKTSVRDNEINIKMQYVTGPVRPDSDDFAQMTSALCETVFEPFVVPDYVRPTSWDDDTPSPLNFMYVDNLKQTEDDPVEKTVNGWKIKIERSVMKTTCSARKVN</sequence>
<dbReference type="AlphaFoldDB" id="A0A376K3N3"/>
<evidence type="ECO:0000313" key="2">
    <source>
        <dbReference type="Proteomes" id="UP000255201"/>
    </source>
</evidence>
<evidence type="ECO:0000313" key="1">
    <source>
        <dbReference type="EMBL" id="STE77022.1"/>
    </source>
</evidence>
<name>A0A376K3N3_ECOLX</name>
<protein>
    <submittedName>
        <fullName evidence="1">Uncharacterized protein</fullName>
    </submittedName>
</protein>
<gene>
    <name evidence="1" type="ORF">NCTC10764_05619</name>
</gene>
<proteinExistence type="predicted"/>
<dbReference type="Proteomes" id="UP000255201">
    <property type="component" value="Unassembled WGS sequence"/>
</dbReference>
<reference evidence="1 2" key="1">
    <citation type="submission" date="2018-06" db="EMBL/GenBank/DDBJ databases">
        <authorList>
            <consortium name="Pathogen Informatics"/>
            <person name="Doyle S."/>
        </authorList>
    </citation>
    <scope>NUCLEOTIDE SEQUENCE [LARGE SCALE GENOMIC DNA]</scope>
    <source>
        <strain evidence="1 2">NCTC10764</strain>
    </source>
</reference>
<dbReference type="EMBL" id="UFZL01000003">
    <property type="protein sequence ID" value="STE77022.1"/>
    <property type="molecule type" value="Genomic_DNA"/>
</dbReference>